<dbReference type="AlphaFoldDB" id="A0A0C3C930"/>
<dbReference type="InParanoid" id="A0A0C3C930"/>
<evidence type="ECO:0000313" key="1">
    <source>
        <dbReference type="EMBL" id="KIM86187.1"/>
    </source>
</evidence>
<sequence>MSIVANMLPRKQNTCRSHLGPRPRSANPSDLFHRIGATQIHGTALLGFVGALCKSSRFSNCVFDR</sequence>
<protein>
    <submittedName>
        <fullName evidence="1">Uncharacterized protein</fullName>
    </submittedName>
</protein>
<gene>
    <name evidence="1" type="ORF">PILCRDRAFT_816114</name>
</gene>
<dbReference type="EMBL" id="KN832982">
    <property type="protein sequence ID" value="KIM86187.1"/>
    <property type="molecule type" value="Genomic_DNA"/>
</dbReference>
<reference evidence="2" key="2">
    <citation type="submission" date="2015-01" db="EMBL/GenBank/DDBJ databases">
        <title>Evolutionary Origins and Diversification of the Mycorrhizal Mutualists.</title>
        <authorList>
            <consortium name="DOE Joint Genome Institute"/>
            <consortium name="Mycorrhizal Genomics Consortium"/>
            <person name="Kohler A."/>
            <person name="Kuo A."/>
            <person name="Nagy L.G."/>
            <person name="Floudas D."/>
            <person name="Copeland A."/>
            <person name="Barry K.W."/>
            <person name="Cichocki N."/>
            <person name="Veneault-Fourrey C."/>
            <person name="LaButti K."/>
            <person name="Lindquist E.A."/>
            <person name="Lipzen A."/>
            <person name="Lundell T."/>
            <person name="Morin E."/>
            <person name="Murat C."/>
            <person name="Riley R."/>
            <person name="Ohm R."/>
            <person name="Sun H."/>
            <person name="Tunlid A."/>
            <person name="Henrissat B."/>
            <person name="Grigoriev I.V."/>
            <person name="Hibbett D.S."/>
            <person name="Martin F."/>
        </authorList>
    </citation>
    <scope>NUCLEOTIDE SEQUENCE [LARGE SCALE GENOMIC DNA]</scope>
    <source>
        <strain evidence="2">F 1598</strain>
    </source>
</reference>
<evidence type="ECO:0000313" key="2">
    <source>
        <dbReference type="Proteomes" id="UP000054166"/>
    </source>
</evidence>
<dbReference type="Proteomes" id="UP000054166">
    <property type="component" value="Unassembled WGS sequence"/>
</dbReference>
<proteinExistence type="predicted"/>
<name>A0A0C3C930_PILCF</name>
<keyword evidence="2" id="KW-1185">Reference proteome</keyword>
<reference evidence="1 2" key="1">
    <citation type="submission" date="2014-04" db="EMBL/GenBank/DDBJ databases">
        <authorList>
            <consortium name="DOE Joint Genome Institute"/>
            <person name="Kuo A."/>
            <person name="Tarkka M."/>
            <person name="Buscot F."/>
            <person name="Kohler A."/>
            <person name="Nagy L.G."/>
            <person name="Floudas D."/>
            <person name="Copeland A."/>
            <person name="Barry K.W."/>
            <person name="Cichocki N."/>
            <person name="Veneault-Fourrey C."/>
            <person name="LaButti K."/>
            <person name="Lindquist E.A."/>
            <person name="Lipzen A."/>
            <person name="Lundell T."/>
            <person name="Morin E."/>
            <person name="Murat C."/>
            <person name="Sun H."/>
            <person name="Tunlid A."/>
            <person name="Henrissat B."/>
            <person name="Grigoriev I.V."/>
            <person name="Hibbett D.S."/>
            <person name="Martin F."/>
            <person name="Nordberg H.P."/>
            <person name="Cantor M.N."/>
            <person name="Hua S.X."/>
        </authorList>
    </citation>
    <scope>NUCLEOTIDE SEQUENCE [LARGE SCALE GENOMIC DNA]</scope>
    <source>
        <strain evidence="1 2">F 1598</strain>
    </source>
</reference>
<accession>A0A0C3C930</accession>
<organism evidence="1 2">
    <name type="scientific">Piloderma croceum (strain F 1598)</name>
    <dbReference type="NCBI Taxonomy" id="765440"/>
    <lineage>
        <taxon>Eukaryota</taxon>
        <taxon>Fungi</taxon>
        <taxon>Dikarya</taxon>
        <taxon>Basidiomycota</taxon>
        <taxon>Agaricomycotina</taxon>
        <taxon>Agaricomycetes</taxon>
        <taxon>Agaricomycetidae</taxon>
        <taxon>Atheliales</taxon>
        <taxon>Atheliaceae</taxon>
        <taxon>Piloderma</taxon>
    </lineage>
</organism>
<dbReference type="HOGENOM" id="CLU_2850486_0_0_1"/>